<reference evidence="3" key="1">
    <citation type="submission" date="2025-08" db="UniProtKB">
        <authorList>
            <consortium name="RefSeq"/>
        </authorList>
    </citation>
    <scope>IDENTIFICATION</scope>
</reference>
<accession>A0ABM0JZC6</accession>
<gene>
    <name evidence="3" type="primary">LOC101845021</name>
</gene>
<feature type="region of interest" description="Disordered" evidence="1">
    <location>
        <begin position="97"/>
        <end position="154"/>
    </location>
</feature>
<proteinExistence type="predicted"/>
<feature type="compositionally biased region" description="Low complexity" evidence="1">
    <location>
        <begin position="255"/>
        <end position="279"/>
    </location>
</feature>
<dbReference type="Proteomes" id="UP000694888">
    <property type="component" value="Unplaced"/>
</dbReference>
<feature type="compositionally biased region" description="Basic and acidic residues" evidence="1">
    <location>
        <begin position="206"/>
        <end position="222"/>
    </location>
</feature>
<feature type="compositionally biased region" description="Polar residues" evidence="1">
    <location>
        <begin position="192"/>
        <end position="205"/>
    </location>
</feature>
<sequence>MEENVAGYDCVRFAVCKGELAEAHLVSWQEYWPFLDAFADLSSEVGLSKLELFFLKQRVLVQVHAILHRCQFTAAPNYSVGGEYVLFHNPDSEGKWAGDSDRDSFHSAESSSDSEGEHAWEEGAGVGEEAGEQRRLTVPQQQLSSSPSSVAPSPPGTLSFLWGGLAKIKNYFSPSKPVLPKSDHGENKENEQFVSSPGANRNNSKLVERDTSAKDGHSRRDASSSPDLALSPVSAKTETDLNRGYHTPPVGDAKSSSSSSSSSSLLSGSSLSDDCLLSSQTHDSDIIPPAAHQISSTPKLSEPACDSTKSPSVGGVGEETVAHGETSVKKDPEKSDLWEYRATNSTYSSDGSFSESDLGSPARGHCPNDSLSLVGLESLNSSSASADEKLENSETDGSFNTKLNNFCNKLQKFSIESPQNRDAVDNNESTDGVDVTDSRMIEPCVQLFVGDLFSELKKRLEPQQTYLSCSTDAGVRARSVAPCSSLPVVLLRQALDKHVVLADLYVPETTQQVRGANCDFLSRQSTQLVLDEETHRAEIKNVWPGLLTSFPTWTTADRVSGLDRDEVVAVEIVGVPEDKDVFLCNRDFQQEFSALREQFLRGKDDDTDRTEAVRTTVRLVRLSTLPRAEVYVCGSVPTKVDADVFHTLNSAALQAMKSDPDRFPLTLEWWDRMDRPGQEALDDLPSPARVRQSVKRDPPPVSPLVRGSLLTTPLRPDSPASSTASLSQHDPIARKLFTS</sequence>
<evidence type="ECO:0000313" key="3">
    <source>
        <dbReference type="RefSeq" id="XP_005105097.2"/>
    </source>
</evidence>
<evidence type="ECO:0000256" key="1">
    <source>
        <dbReference type="SAM" id="MobiDB-lite"/>
    </source>
</evidence>
<feature type="compositionally biased region" description="Basic and acidic residues" evidence="1">
    <location>
        <begin position="320"/>
        <end position="339"/>
    </location>
</feature>
<feature type="compositionally biased region" description="Low complexity" evidence="1">
    <location>
        <begin position="139"/>
        <end position="151"/>
    </location>
</feature>
<feature type="compositionally biased region" description="Basic and acidic residues" evidence="1">
    <location>
        <begin position="181"/>
        <end position="191"/>
    </location>
</feature>
<keyword evidence="2" id="KW-1185">Reference proteome</keyword>
<feature type="region of interest" description="Disordered" evidence="1">
    <location>
        <begin position="178"/>
        <end position="371"/>
    </location>
</feature>
<evidence type="ECO:0000313" key="2">
    <source>
        <dbReference type="Proteomes" id="UP000694888"/>
    </source>
</evidence>
<dbReference type="GeneID" id="101845021"/>
<feature type="compositionally biased region" description="Polar residues" evidence="1">
    <location>
        <begin position="719"/>
        <end position="728"/>
    </location>
</feature>
<dbReference type="RefSeq" id="XP_005105097.2">
    <property type="nucleotide sequence ID" value="XM_005105040.3"/>
</dbReference>
<feature type="region of interest" description="Disordered" evidence="1">
    <location>
        <begin position="678"/>
        <end position="732"/>
    </location>
</feature>
<organism evidence="2 3">
    <name type="scientific">Aplysia californica</name>
    <name type="common">California sea hare</name>
    <dbReference type="NCBI Taxonomy" id="6500"/>
    <lineage>
        <taxon>Eukaryota</taxon>
        <taxon>Metazoa</taxon>
        <taxon>Spiralia</taxon>
        <taxon>Lophotrochozoa</taxon>
        <taxon>Mollusca</taxon>
        <taxon>Gastropoda</taxon>
        <taxon>Heterobranchia</taxon>
        <taxon>Euthyneura</taxon>
        <taxon>Tectipleura</taxon>
        <taxon>Aplysiida</taxon>
        <taxon>Aplysioidea</taxon>
        <taxon>Aplysiidae</taxon>
        <taxon>Aplysia</taxon>
    </lineage>
</organism>
<name>A0ABM0JZC6_APLCA</name>
<feature type="compositionally biased region" description="Polar residues" evidence="1">
    <location>
        <begin position="342"/>
        <end position="357"/>
    </location>
</feature>
<feature type="compositionally biased region" description="Basic and acidic residues" evidence="1">
    <location>
        <begin position="97"/>
        <end position="106"/>
    </location>
</feature>
<protein>
    <submittedName>
        <fullName evidence="3">Uncharacterized protein LOC101845021</fullName>
    </submittedName>
</protein>